<dbReference type="EMBL" id="JANQDX010000005">
    <property type="protein sequence ID" value="KAL0923907.1"/>
    <property type="molecule type" value="Genomic_DNA"/>
</dbReference>
<sequence>MTPLLSCVTYLIMTNTPFEEAYLVMDYIQNLTDIRHPSTKRKKNIALGHLVCYILEKKYNIVHLDPPTEEPIFFTNASFRALFNQGSDSGGEGEPEEEATPVPAPAPAQDQNTYQDLAQRFGHLETHFDQHFDQLENRLNTQLDQHNADIAWMRGQTDYINANLAMEGEKGCGLALCHHQERETGEGFSAITRRVKKDVKWYSAITGVSEKGVGTLPSPGKVRKDESSRVDQVWV</sequence>
<evidence type="ECO:0000313" key="2">
    <source>
        <dbReference type="EMBL" id="KAL0923907.1"/>
    </source>
</evidence>
<reference evidence="2 3" key="1">
    <citation type="journal article" date="2024" name="Plant Biotechnol. J.">
        <title>Dendrobium thyrsiflorum genome and its molecular insights into genes involved in important horticultural traits.</title>
        <authorList>
            <person name="Chen B."/>
            <person name="Wang J.Y."/>
            <person name="Zheng P.J."/>
            <person name="Li K.L."/>
            <person name="Liang Y.M."/>
            <person name="Chen X.F."/>
            <person name="Zhang C."/>
            <person name="Zhao X."/>
            <person name="He X."/>
            <person name="Zhang G.Q."/>
            <person name="Liu Z.J."/>
            <person name="Xu Q."/>
        </authorList>
    </citation>
    <scope>NUCLEOTIDE SEQUENCE [LARGE SCALE GENOMIC DNA]</scope>
    <source>
        <strain evidence="2">GZMU011</strain>
    </source>
</reference>
<proteinExistence type="predicted"/>
<evidence type="ECO:0000256" key="1">
    <source>
        <dbReference type="SAM" id="MobiDB-lite"/>
    </source>
</evidence>
<dbReference type="AlphaFoldDB" id="A0ABD0VMP8"/>
<evidence type="ECO:0000313" key="3">
    <source>
        <dbReference type="Proteomes" id="UP001552299"/>
    </source>
</evidence>
<organism evidence="2 3">
    <name type="scientific">Dendrobium thyrsiflorum</name>
    <name type="common">Pinecone-like raceme dendrobium</name>
    <name type="synonym">Orchid</name>
    <dbReference type="NCBI Taxonomy" id="117978"/>
    <lineage>
        <taxon>Eukaryota</taxon>
        <taxon>Viridiplantae</taxon>
        <taxon>Streptophyta</taxon>
        <taxon>Embryophyta</taxon>
        <taxon>Tracheophyta</taxon>
        <taxon>Spermatophyta</taxon>
        <taxon>Magnoliopsida</taxon>
        <taxon>Liliopsida</taxon>
        <taxon>Asparagales</taxon>
        <taxon>Orchidaceae</taxon>
        <taxon>Epidendroideae</taxon>
        <taxon>Malaxideae</taxon>
        <taxon>Dendrobiinae</taxon>
        <taxon>Dendrobium</taxon>
    </lineage>
</organism>
<gene>
    <name evidence="2" type="ORF">M5K25_004694</name>
</gene>
<comment type="caution">
    <text evidence="2">The sequence shown here is derived from an EMBL/GenBank/DDBJ whole genome shotgun (WGS) entry which is preliminary data.</text>
</comment>
<feature type="region of interest" description="Disordered" evidence="1">
    <location>
        <begin position="213"/>
        <end position="235"/>
    </location>
</feature>
<dbReference type="Proteomes" id="UP001552299">
    <property type="component" value="Unassembled WGS sequence"/>
</dbReference>
<accession>A0ABD0VMP8</accession>
<keyword evidence="3" id="KW-1185">Reference proteome</keyword>
<protein>
    <submittedName>
        <fullName evidence="2">Uncharacterized protein</fullName>
    </submittedName>
</protein>
<name>A0ABD0VMP8_DENTH</name>
<feature type="region of interest" description="Disordered" evidence="1">
    <location>
        <begin position="84"/>
        <end position="109"/>
    </location>
</feature>